<dbReference type="InterPro" id="IPR052161">
    <property type="entry name" value="Mycobact_Acyl-CoA_DH"/>
</dbReference>
<evidence type="ECO:0000256" key="4">
    <source>
        <dbReference type="ARBA" id="ARBA00023002"/>
    </source>
</evidence>
<evidence type="ECO:0000256" key="1">
    <source>
        <dbReference type="ARBA" id="ARBA00009347"/>
    </source>
</evidence>
<feature type="non-terminal residue" evidence="7">
    <location>
        <position position="200"/>
    </location>
</feature>
<dbReference type="GO" id="GO:0005886">
    <property type="term" value="C:plasma membrane"/>
    <property type="evidence" value="ECO:0007669"/>
    <property type="project" value="TreeGrafter"/>
</dbReference>
<dbReference type="InterPro" id="IPR036250">
    <property type="entry name" value="AcylCo_DH-like_C"/>
</dbReference>
<dbReference type="PANTHER" id="PTHR43292:SF3">
    <property type="entry name" value="ACYL-COA DEHYDROGENASE FADE29"/>
    <property type="match status" value="1"/>
</dbReference>
<sequence>TEADAGSDLLALKTYAVREGDHYIINGVKAFQSWAHRSQYLGQYGMSQHVLLLARTDQSAPPDKSLSLFIFGVTTPLPGMSIRPFITMDGRTTNEVFFDNVRIPAESLVGEENQAWDYVVESGAFYWERRPGGYIGLMGGLLGELIQYVKETKLDGQPLCRNALIRHKLAELAIRIEGLRLYTYRFAWAIDNGLDFTGPG</sequence>
<dbReference type="Gene3D" id="2.40.110.10">
    <property type="entry name" value="Butyryl-CoA Dehydrogenase, subunit A, domain 2"/>
    <property type="match status" value="1"/>
</dbReference>
<evidence type="ECO:0000313" key="7">
    <source>
        <dbReference type="EMBL" id="GAI49402.1"/>
    </source>
</evidence>
<keyword evidence="4" id="KW-0560">Oxidoreductase</keyword>
<proteinExistence type="inferred from homology"/>
<dbReference type="InterPro" id="IPR009100">
    <property type="entry name" value="AcylCoA_DH/oxidase_NM_dom_sf"/>
</dbReference>
<dbReference type="AlphaFoldDB" id="X1NZA5"/>
<dbReference type="SUPFAM" id="SSF56645">
    <property type="entry name" value="Acyl-CoA dehydrogenase NM domain-like"/>
    <property type="match status" value="1"/>
</dbReference>
<feature type="non-terminal residue" evidence="7">
    <location>
        <position position="1"/>
    </location>
</feature>
<evidence type="ECO:0000259" key="5">
    <source>
        <dbReference type="Pfam" id="PF00441"/>
    </source>
</evidence>
<evidence type="ECO:0008006" key="8">
    <source>
        <dbReference type="Google" id="ProtNLM"/>
    </source>
</evidence>
<reference evidence="7" key="1">
    <citation type="journal article" date="2014" name="Front. Microbiol.">
        <title>High frequency of phylogenetically diverse reductive dehalogenase-homologous genes in deep subseafloor sedimentary metagenomes.</title>
        <authorList>
            <person name="Kawai M."/>
            <person name="Futagami T."/>
            <person name="Toyoda A."/>
            <person name="Takaki Y."/>
            <person name="Nishi S."/>
            <person name="Hori S."/>
            <person name="Arai W."/>
            <person name="Tsubouchi T."/>
            <person name="Morono Y."/>
            <person name="Uchiyama I."/>
            <person name="Ito T."/>
            <person name="Fujiyama A."/>
            <person name="Inagaki F."/>
            <person name="Takami H."/>
        </authorList>
    </citation>
    <scope>NUCLEOTIDE SEQUENCE</scope>
    <source>
        <strain evidence="7">Expedition CK06-06</strain>
    </source>
</reference>
<accession>X1NZA5</accession>
<keyword evidence="2" id="KW-0285">Flavoprotein</keyword>
<dbReference type="GO" id="GO:0016627">
    <property type="term" value="F:oxidoreductase activity, acting on the CH-CH group of donors"/>
    <property type="evidence" value="ECO:0007669"/>
    <property type="project" value="InterPro"/>
</dbReference>
<evidence type="ECO:0000259" key="6">
    <source>
        <dbReference type="Pfam" id="PF02770"/>
    </source>
</evidence>
<dbReference type="SUPFAM" id="SSF47203">
    <property type="entry name" value="Acyl-CoA dehydrogenase C-terminal domain-like"/>
    <property type="match status" value="1"/>
</dbReference>
<keyword evidence="3" id="KW-0274">FAD</keyword>
<feature type="domain" description="Acyl-CoA dehydrogenase/oxidase C-terminal" evidence="5">
    <location>
        <begin position="133"/>
        <end position="194"/>
    </location>
</feature>
<dbReference type="Gene3D" id="1.20.140.10">
    <property type="entry name" value="Butyryl-CoA Dehydrogenase, subunit A, domain 3"/>
    <property type="match status" value="1"/>
</dbReference>
<dbReference type="InterPro" id="IPR006091">
    <property type="entry name" value="Acyl-CoA_Oxase/DH_mid-dom"/>
</dbReference>
<gene>
    <name evidence="7" type="ORF">S06H3_59452</name>
</gene>
<protein>
    <recommendedName>
        <fullName evidence="8">Acyl-CoA oxidase/dehydrogenase middle domain-containing protein</fullName>
    </recommendedName>
</protein>
<evidence type="ECO:0000256" key="3">
    <source>
        <dbReference type="ARBA" id="ARBA00022827"/>
    </source>
</evidence>
<dbReference type="InterPro" id="IPR046373">
    <property type="entry name" value="Acyl-CoA_Oxase/DH_mid-dom_sf"/>
</dbReference>
<dbReference type="Pfam" id="PF02770">
    <property type="entry name" value="Acyl-CoA_dh_M"/>
    <property type="match status" value="1"/>
</dbReference>
<feature type="domain" description="Acyl-CoA oxidase/dehydrogenase middle" evidence="6">
    <location>
        <begin position="1"/>
        <end position="101"/>
    </location>
</feature>
<comment type="similarity">
    <text evidence="1">Belongs to the acyl-CoA dehydrogenase family.</text>
</comment>
<name>X1NZA5_9ZZZZ</name>
<comment type="caution">
    <text evidence="7">The sequence shown here is derived from an EMBL/GenBank/DDBJ whole genome shotgun (WGS) entry which is preliminary data.</text>
</comment>
<dbReference type="PANTHER" id="PTHR43292">
    <property type="entry name" value="ACYL-COA DEHYDROGENASE"/>
    <property type="match status" value="1"/>
</dbReference>
<dbReference type="Pfam" id="PF00441">
    <property type="entry name" value="Acyl-CoA_dh_1"/>
    <property type="match status" value="1"/>
</dbReference>
<organism evidence="7">
    <name type="scientific">marine sediment metagenome</name>
    <dbReference type="NCBI Taxonomy" id="412755"/>
    <lineage>
        <taxon>unclassified sequences</taxon>
        <taxon>metagenomes</taxon>
        <taxon>ecological metagenomes</taxon>
    </lineage>
</organism>
<evidence type="ECO:0000256" key="2">
    <source>
        <dbReference type="ARBA" id="ARBA00022630"/>
    </source>
</evidence>
<dbReference type="EMBL" id="BARV01038629">
    <property type="protein sequence ID" value="GAI49402.1"/>
    <property type="molecule type" value="Genomic_DNA"/>
</dbReference>
<dbReference type="InterPro" id="IPR009075">
    <property type="entry name" value="AcylCo_DH/oxidase_C"/>
</dbReference>